<gene>
    <name evidence="1" type="ORF">XFF6991_340028</name>
</gene>
<accession>A0A7Z7IZ19</accession>
<name>A0A7Z7IZ19_XANCH</name>
<protein>
    <submittedName>
        <fullName evidence="1">Uncharacterized protein</fullName>
    </submittedName>
</protein>
<evidence type="ECO:0000313" key="2">
    <source>
        <dbReference type="Proteomes" id="UP000234345"/>
    </source>
</evidence>
<proteinExistence type="predicted"/>
<dbReference type="Proteomes" id="UP000234345">
    <property type="component" value="Unassembled WGS sequence"/>
</dbReference>
<reference evidence="1 2" key="1">
    <citation type="submission" date="2017-10" db="EMBL/GenBank/DDBJ databases">
        <authorList>
            <person name="Regsiter A."/>
            <person name="William W."/>
        </authorList>
    </citation>
    <scope>NUCLEOTIDE SEQUENCE [LARGE SCALE GENOMIC DNA]</scope>
    <source>
        <strain evidence="1 2">CFBP6991</strain>
    </source>
</reference>
<organism evidence="1 2">
    <name type="scientific">Xanthomonas campestris pv. phaseoli</name>
    <dbReference type="NCBI Taxonomy" id="317013"/>
    <lineage>
        <taxon>Bacteria</taxon>
        <taxon>Pseudomonadati</taxon>
        <taxon>Pseudomonadota</taxon>
        <taxon>Gammaproteobacteria</taxon>
        <taxon>Lysobacterales</taxon>
        <taxon>Lysobacteraceae</taxon>
        <taxon>Xanthomonas</taxon>
    </lineage>
</organism>
<dbReference type="EMBL" id="OCZC01000061">
    <property type="protein sequence ID" value="SOO24229.1"/>
    <property type="molecule type" value="Genomic_DNA"/>
</dbReference>
<dbReference type="AlphaFoldDB" id="A0A7Z7IZ19"/>
<sequence>MRVSVDLRRALVLCPLAEMVAHFDVQRQRTIACSATARAHAARSPQASAACEDATASVKE</sequence>
<evidence type="ECO:0000313" key="1">
    <source>
        <dbReference type="EMBL" id="SOO24229.1"/>
    </source>
</evidence>
<comment type="caution">
    <text evidence="1">The sequence shown here is derived from an EMBL/GenBank/DDBJ whole genome shotgun (WGS) entry which is preliminary data.</text>
</comment>